<keyword evidence="4 7" id="KW-1133">Transmembrane helix</keyword>
<dbReference type="PANTHER" id="PTHR12385:SF14">
    <property type="entry name" value="CHOLINE TRANSPORTER-LIKE 2"/>
    <property type="match status" value="1"/>
</dbReference>
<feature type="transmembrane region" description="Helical" evidence="7">
    <location>
        <begin position="233"/>
        <end position="255"/>
    </location>
</feature>
<feature type="transmembrane region" description="Helical" evidence="7">
    <location>
        <begin position="384"/>
        <end position="408"/>
    </location>
</feature>
<keyword evidence="6" id="KW-0325">Glycoprotein</keyword>
<dbReference type="PANTHER" id="PTHR12385">
    <property type="entry name" value="CHOLINE TRANSPORTER-LIKE (SLC FAMILY 44)"/>
    <property type="match status" value="1"/>
</dbReference>
<evidence type="ECO:0000256" key="5">
    <source>
        <dbReference type="ARBA" id="ARBA00023136"/>
    </source>
</evidence>
<evidence type="ECO:0000256" key="4">
    <source>
        <dbReference type="ARBA" id="ARBA00022989"/>
    </source>
</evidence>
<feature type="transmembrane region" description="Helical" evidence="7">
    <location>
        <begin position="262"/>
        <end position="280"/>
    </location>
</feature>
<evidence type="ECO:0000313" key="9">
    <source>
        <dbReference type="Proteomes" id="UP001515480"/>
    </source>
</evidence>
<evidence type="ECO:0000313" key="8">
    <source>
        <dbReference type="EMBL" id="KAL1503490.1"/>
    </source>
</evidence>
<dbReference type="GO" id="GO:0005886">
    <property type="term" value="C:plasma membrane"/>
    <property type="evidence" value="ECO:0007669"/>
    <property type="project" value="UniProtKB-SubCell"/>
</dbReference>
<feature type="transmembrane region" description="Helical" evidence="7">
    <location>
        <begin position="638"/>
        <end position="656"/>
    </location>
</feature>
<evidence type="ECO:0000256" key="7">
    <source>
        <dbReference type="RuleBase" id="RU368066"/>
    </source>
</evidence>
<keyword evidence="5 7" id="KW-0472">Membrane</keyword>
<dbReference type="GO" id="GO:0022857">
    <property type="term" value="F:transmembrane transporter activity"/>
    <property type="evidence" value="ECO:0007669"/>
    <property type="project" value="UniProtKB-UniRule"/>
</dbReference>
<keyword evidence="9" id="KW-1185">Reference proteome</keyword>
<gene>
    <name evidence="8" type="ORF">AB1Y20_011974</name>
</gene>
<dbReference type="Proteomes" id="UP001515480">
    <property type="component" value="Unassembled WGS sequence"/>
</dbReference>
<feature type="transmembrane region" description="Helical" evidence="7">
    <location>
        <begin position="668"/>
        <end position="688"/>
    </location>
</feature>
<organism evidence="8 9">
    <name type="scientific">Prymnesium parvum</name>
    <name type="common">Toxic golden alga</name>
    <dbReference type="NCBI Taxonomy" id="97485"/>
    <lineage>
        <taxon>Eukaryota</taxon>
        <taxon>Haptista</taxon>
        <taxon>Haptophyta</taxon>
        <taxon>Prymnesiophyceae</taxon>
        <taxon>Prymnesiales</taxon>
        <taxon>Prymnesiaceae</taxon>
        <taxon>Prymnesium</taxon>
    </lineage>
</organism>
<feature type="transmembrane region" description="Helical" evidence="7">
    <location>
        <begin position="472"/>
        <end position="502"/>
    </location>
</feature>
<protein>
    <recommendedName>
        <fullName evidence="7">Choline transporter-like protein</fullName>
    </recommendedName>
</protein>
<feature type="transmembrane region" description="Helical" evidence="7">
    <location>
        <begin position="337"/>
        <end position="359"/>
    </location>
</feature>
<comment type="function">
    <text evidence="7">Choline transporter.</text>
</comment>
<feature type="transmembrane region" description="Helical" evidence="7">
    <location>
        <begin position="534"/>
        <end position="557"/>
    </location>
</feature>
<comment type="similarity">
    <text evidence="2 7">Belongs to the CTL (choline transporter-like) family.</text>
</comment>
<comment type="subcellular location">
    <subcellularLocation>
        <location evidence="7">Cell membrane</location>
        <topology evidence="7">Multi-pass membrane protein</topology>
    </subcellularLocation>
    <subcellularLocation>
        <location evidence="1">Membrane</location>
        <topology evidence="1">Multi-pass membrane protein</topology>
    </subcellularLocation>
</comment>
<name>A0AB34ING2_PRYPA</name>
<reference evidence="8 9" key="1">
    <citation type="journal article" date="2024" name="Science">
        <title>Giant polyketide synthase enzymes in the biosynthesis of giant marine polyether toxins.</title>
        <authorList>
            <person name="Fallon T.R."/>
            <person name="Shende V.V."/>
            <person name="Wierzbicki I.H."/>
            <person name="Pendleton A.L."/>
            <person name="Watervoot N.F."/>
            <person name="Auber R.P."/>
            <person name="Gonzalez D.J."/>
            <person name="Wisecaver J.H."/>
            <person name="Moore B.S."/>
        </authorList>
    </citation>
    <scope>NUCLEOTIDE SEQUENCE [LARGE SCALE GENOMIC DNA]</scope>
    <source>
        <strain evidence="8 9">12B1</strain>
    </source>
</reference>
<evidence type="ECO:0000256" key="3">
    <source>
        <dbReference type="ARBA" id="ARBA00022692"/>
    </source>
</evidence>
<evidence type="ECO:0000256" key="6">
    <source>
        <dbReference type="ARBA" id="ARBA00023180"/>
    </source>
</evidence>
<accession>A0AB34ING2</accession>
<sequence length="749" mass="82677">MRGPKDLEGRRCTDCCCLCLFLTFWVGLCAIATIVMSAGDISNIVYGSDYLGNRCGTPEGHNKKKLWFPRISQDVYEQSSALVGKAPWEVHLYGLCVDECPQETGREIPDYGWRQSDSAKARSWPVDLPTISVLNRCIPRQQKVESDLVLCAKPTCHEAHKPCLTTSGFGIPRDAWMMSSDAEDASLCNAQITLDRTATTQQPGAGAYLSYLFSISNLVEDVNLTLQDNWMKILAFGIGLSTLVNFFWMVLLFFFAGCAVYVALYLLQILLFVLSLLSFIKAGVFSHYVQSALNHTSTFIASANMSSIGVDIGMDSVSGITAQASDFLATDATYASYYMWAGWTLLIVFILLEILLCVAKKNIQITIALVSEATQAMRNSKAMIFLPVMISALQLLVLSFCFVVILYISVLGSGTAYDTELANMEKSYLDTALVVDHYAESLGAPAGLISNISAALDITTVSKSDEQIFMGIYVAVGFVWTYYTLNAIGLICISANVFYFFFVDKDTVDPAVYDKQYDDNQTEWPVMVYLGYTLRFHVGTAAFGALILTFITALQAATKAVFESMKKAQGEGNMIKVVEVCVNCFLWCFKKSIEFINSYAYVYVFIENENFCTACAHTFGLIKDNPTQIAINKIVQSMLVLLQSCTTPLLCSFFTYETFDLLPHSDKSSASLGSLIVTAAVFVLSFLMTKAFAQVYEQVVQSLTVCVLHDIKNWGGMYVRKSLREAFDLEPISSSGYSGGAKSSSTEMM</sequence>
<evidence type="ECO:0000256" key="1">
    <source>
        <dbReference type="ARBA" id="ARBA00004141"/>
    </source>
</evidence>
<dbReference type="InterPro" id="IPR007603">
    <property type="entry name" value="Choline_transptr-like"/>
</dbReference>
<dbReference type="AlphaFoldDB" id="A0AB34ING2"/>
<dbReference type="Pfam" id="PF04515">
    <property type="entry name" value="Choline_transpo"/>
    <property type="match status" value="1"/>
</dbReference>
<comment type="caution">
    <text evidence="8">The sequence shown here is derived from an EMBL/GenBank/DDBJ whole genome shotgun (WGS) entry which is preliminary data.</text>
</comment>
<dbReference type="EMBL" id="JBGBPQ010000021">
    <property type="protein sequence ID" value="KAL1503490.1"/>
    <property type="molecule type" value="Genomic_DNA"/>
</dbReference>
<proteinExistence type="inferred from homology"/>
<keyword evidence="3 7" id="KW-0812">Transmembrane</keyword>
<feature type="transmembrane region" description="Helical" evidence="7">
    <location>
        <begin position="12"/>
        <end position="36"/>
    </location>
</feature>
<evidence type="ECO:0000256" key="2">
    <source>
        <dbReference type="ARBA" id="ARBA00007168"/>
    </source>
</evidence>